<dbReference type="Proteomes" id="UP001283361">
    <property type="component" value="Unassembled WGS sequence"/>
</dbReference>
<accession>A0AAE1BEG2</accession>
<comment type="caution">
    <text evidence="2">The sequence shown here is derived from an EMBL/GenBank/DDBJ whole genome shotgun (WGS) entry which is preliminary data.</text>
</comment>
<proteinExistence type="predicted"/>
<organism evidence="2 3">
    <name type="scientific">Elysia crispata</name>
    <name type="common">lettuce slug</name>
    <dbReference type="NCBI Taxonomy" id="231223"/>
    <lineage>
        <taxon>Eukaryota</taxon>
        <taxon>Metazoa</taxon>
        <taxon>Spiralia</taxon>
        <taxon>Lophotrochozoa</taxon>
        <taxon>Mollusca</taxon>
        <taxon>Gastropoda</taxon>
        <taxon>Heterobranchia</taxon>
        <taxon>Euthyneura</taxon>
        <taxon>Panpulmonata</taxon>
        <taxon>Sacoglossa</taxon>
        <taxon>Placobranchoidea</taxon>
        <taxon>Plakobranchidae</taxon>
        <taxon>Elysia</taxon>
    </lineage>
</organism>
<sequence>MKTVLYCKRLGVDLAYTNDSFAVHSVEGLGDLPVPPVLDLAMPQFKAAVNVLLAGLTKFVTSALVMFDIAFNKKLASNGYRSLQTDPKPTSYSVPLRIFRSD</sequence>
<dbReference type="AlphaFoldDB" id="A0AAE1BEG2"/>
<feature type="transmembrane region" description="Helical" evidence="1">
    <location>
        <begin position="47"/>
        <end position="71"/>
    </location>
</feature>
<keyword evidence="1" id="KW-0812">Transmembrane</keyword>
<keyword evidence="1" id="KW-1133">Transmembrane helix</keyword>
<reference evidence="2" key="1">
    <citation type="journal article" date="2023" name="G3 (Bethesda)">
        <title>A reference genome for the long-term kleptoplast-retaining sea slug Elysia crispata morphotype clarki.</title>
        <authorList>
            <person name="Eastman K.E."/>
            <person name="Pendleton A.L."/>
            <person name="Shaikh M.A."/>
            <person name="Suttiyut T."/>
            <person name="Ogas R."/>
            <person name="Tomko P."/>
            <person name="Gavelis G."/>
            <person name="Widhalm J.R."/>
            <person name="Wisecaver J.H."/>
        </authorList>
    </citation>
    <scope>NUCLEOTIDE SEQUENCE</scope>
    <source>
        <strain evidence="2">ECLA1</strain>
    </source>
</reference>
<name>A0AAE1BEG2_9GAST</name>
<keyword evidence="3" id="KW-1185">Reference proteome</keyword>
<evidence type="ECO:0000256" key="1">
    <source>
        <dbReference type="SAM" id="Phobius"/>
    </source>
</evidence>
<gene>
    <name evidence="2" type="ORF">RRG08_029679</name>
</gene>
<evidence type="ECO:0000313" key="3">
    <source>
        <dbReference type="Proteomes" id="UP001283361"/>
    </source>
</evidence>
<protein>
    <submittedName>
        <fullName evidence="2">Uncharacterized protein</fullName>
    </submittedName>
</protein>
<keyword evidence="1" id="KW-0472">Membrane</keyword>
<dbReference type="EMBL" id="JAWDGP010000091">
    <property type="protein sequence ID" value="KAK3803751.1"/>
    <property type="molecule type" value="Genomic_DNA"/>
</dbReference>
<evidence type="ECO:0000313" key="2">
    <source>
        <dbReference type="EMBL" id="KAK3803751.1"/>
    </source>
</evidence>